<evidence type="ECO:0000313" key="2">
    <source>
        <dbReference type="Proteomes" id="UP001227268"/>
    </source>
</evidence>
<name>A0ACC2W4N3_9TREE</name>
<evidence type="ECO:0000313" key="1">
    <source>
        <dbReference type="EMBL" id="KAJ9106265.1"/>
    </source>
</evidence>
<comment type="caution">
    <text evidence="1">The sequence shown here is derived from an EMBL/GenBank/DDBJ whole genome shotgun (WGS) entry which is preliminary data.</text>
</comment>
<protein>
    <submittedName>
        <fullName evidence="1">Uncharacterized protein</fullName>
    </submittedName>
</protein>
<accession>A0ACC2W4N3</accession>
<sequence>MADASRESKSRSHTPAPTQASSSTKVPRQAKVKDSRQIRTEKDGDDSGTAPVSRVTFREAAKAVGRANKEIMTTMRPIPGAIEVEKFVLSRAFEITSMKSAMKAAAAAATTRAFQSLPRHLRRRAASHNPRRVPKRLREKAAFEIDSKDITVKTQKKRAKAKARFLKKKGLTKTDIYRKRQRDKTWLETHVWHAKRMEMEDLWGYRIARTPNRKSHRPAHRAAHNGCIIHDSSYYATLELSGERDDIVQIVSNCAAGGAWIGSRYETGGRMAELTLHRFREWPGGMIGPAEILWRPLAAAPTVDLKGKRKRKSENIVSSNPASTKRQIWIRVHPSIFNETHTTLVKAITSFYQQKDGPAMASNSSLELRDLRGEFNSFEITGPKAIQVIGSMLDVCRGEIPPKKAFVRHLKYAQSPQNVPERLVVGLQVYDPRLRFPPKNARVVSHQDQGQSDETAYLHFMQPSADLASSTLWDEETRNKLMKPAFSKADLDKRRQALGIPGKPLEARADDNRIPVLLIQRSTESADKTEQSNTAVHGFTLIAPAGWGMPIWQSLVFTGSLIAGLKERRYQHLEAGRPSFPDDYPHTAAGKAYWASRAAKDELRWLRKPASKRLNLIRLQGNDAWKPNWKQLFAAQERGLYNDEEMAVNGNIPRQSDTWLISAWITKADELTRIAEATSPERTLVHILNEYREALQLSPIRLANASSLYRHCLVRGVLTCEEGGSPKDMAYIFHHQDNDGNSNYMDGWIGYVLGGTQSMARGKGHGIGMVTLSGILAKPSQRHELKEGALKVLVGNRQGGPCMTASFKIIP</sequence>
<proteinExistence type="predicted"/>
<organism evidence="1 2">
    <name type="scientific">Naganishia friedmannii</name>
    <dbReference type="NCBI Taxonomy" id="89922"/>
    <lineage>
        <taxon>Eukaryota</taxon>
        <taxon>Fungi</taxon>
        <taxon>Dikarya</taxon>
        <taxon>Basidiomycota</taxon>
        <taxon>Agaricomycotina</taxon>
        <taxon>Tremellomycetes</taxon>
        <taxon>Filobasidiales</taxon>
        <taxon>Filobasidiaceae</taxon>
        <taxon>Naganishia</taxon>
    </lineage>
</organism>
<keyword evidence="2" id="KW-1185">Reference proteome</keyword>
<reference evidence="1" key="1">
    <citation type="submission" date="2023-04" db="EMBL/GenBank/DDBJ databases">
        <title>Draft Genome sequencing of Naganishia species isolated from polar environments using Oxford Nanopore Technology.</title>
        <authorList>
            <person name="Leo P."/>
            <person name="Venkateswaran K."/>
        </authorList>
    </citation>
    <scope>NUCLEOTIDE SEQUENCE</scope>
    <source>
        <strain evidence="1">MNA-CCFEE 5423</strain>
    </source>
</reference>
<gene>
    <name evidence="1" type="ORF">QFC21_001410</name>
</gene>
<dbReference type="Proteomes" id="UP001227268">
    <property type="component" value="Unassembled WGS sequence"/>
</dbReference>
<dbReference type="EMBL" id="JASBWT010000003">
    <property type="protein sequence ID" value="KAJ9106265.1"/>
    <property type="molecule type" value="Genomic_DNA"/>
</dbReference>